<protein>
    <submittedName>
        <fullName evidence="19">C-type lectin domain-containing protein</fullName>
    </submittedName>
</protein>
<dbReference type="InterPro" id="IPR016187">
    <property type="entry name" value="CTDL_fold"/>
</dbReference>
<dbReference type="GO" id="GO:0016020">
    <property type="term" value="C:membrane"/>
    <property type="evidence" value="ECO:0007669"/>
    <property type="project" value="UniProtKB-SubCell"/>
</dbReference>
<dbReference type="Gene3D" id="3.10.100.10">
    <property type="entry name" value="Mannose-Binding Protein A, subunit A"/>
    <property type="match status" value="1"/>
</dbReference>
<evidence type="ECO:0000256" key="8">
    <source>
        <dbReference type="ARBA" id="ARBA00023053"/>
    </source>
</evidence>
<keyword evidence="7 16" id="KW-1133">Transmembrane helix</keyword>
<keyword evidence="6" id="KW-0430">Lectin</keyword>
<name>A0A915J113_ROMCU</name>
<comment type="similarity">
    <text evidence="2 15">Belongs to the amiloride-sensitive sodium channel (TC 1.A.6) family.</text>
</comment>
<evidence type="ECO:0000256" key="7">
    <source>
        <dbReference type="ARBA" id="ARBA00022989"/>
    </source>
</evidence>
<evidence type="ECO:0000313" key="19">
    <source>
        <dbReference type="WBParaSite" id="nRc.2.0.1.t19794-RA"/>
    </source>
</evidence>
<dbReference type="InterPro" id="IPR001873">
    <property type="entry name" value="ENaC"/>
</dbReference>
<evidence type="ECO:0000256" key="11">
    <source>
        <dbReference type="ARBA" id="ARBA00023157"/>
    </source>
</evidence>
<dbReference type="InterPro" id="IPR001304">
    <property type="entry name" value="C-type_lectin-like"/>
</dbReference>
<feature type="transmembrane region" description="Helical" evidence="16">
    <location>
        <begin position="40"/>
        <end position="59"/>
    </location>
</feature>
<dbReference type="GO" id="GO:0005272">
    <property type="term" value="F:sodium channel activity"/>
    <property type="evidence" value="ECO:0007669"/>
    <property type="project" value="UniProtKB-KW"/>
</dbReference>
<organism evidence="18 19">
    <name type="scientific">Romanomermis culicivorax</name>
    <name type="common">Nematode worm</name>
    <dbReference type="NCBI Taxonomy" id="13658"/>
    <lineage>
        <taxon>Eukaryota</taxon>
        <taxon>Metazoa</taxon>
        <taxon>Ecdysozoa</taxon>
        <taxon>Nematoda</taxon>
        <taxon>Enoplea</taxon>
        <taxon>Dorylaimia</taxon>
        <taxon>Mermithida</taxon>
        <taxon>Mermithoidea</taxon>
        <taxon>Mermithidae</taxon>
        <taxon>Romanomermis</taxon>
    </lineage>
</organism>
<comment type="subcellular location">
    <subcellularLocation>
        <location evidence="1">Membrane</location>
        <topology evidence="1">Multi-pass membrane protein</topology>
    </subcellularLocation>
</comment>
<evidence type="ECO:0000256" key="15">
    <source>
        <dbReference type="RuleBase" id="RU000679"/>
    </source>
</evidence>
<dbReference type="WBParaSite" id="nRc.2.0.1.t19794-RA">
    <property type="protein sequence ID" value="nRc.2.0.1.t19794-RA"/>
    <property type="gene ID" value="nRc.2.0.1.g19794"/>
</dbReference>
<reference evidence="19" key="1">
    <citation type="submission" date="2022-11" db="UniProtKB">
        <authorList>
            <consortium name="WormBaseParasite"/>
        </authorList>
    </citation>
    <scope>IDENTIFICATION</scope>
</reference>
<evidence type="ECO:0000256" key="13">
    <source>
        <dbReference type="ARBA" id="ARBA00023201"/>
    </source>
</evidence>
<proteinExistence type="inferred from homology"/>
<evidence type="ECO:0000256" key="9">
    <source>
        <dbReference type="ARBA" id="ARBA00023065"/>
    </source>
</evidence>
<evidence type="ECO:0000256" key="4">
    <source>
        <dbReference type="ARBA" id="ARBA00022461"/>
    </source>
</evidence>
<sequence length="228" mass="25444">MSRDGRLTVGEIWADFAQTTTISGLFFIHKAKNGVLKLGAFLFFVALVTMTTIACYGAVETFFERPTIVVKTMHHGALNFPAVTFCATNPFKASESQQCPNGYMVAGGCYIITNLQIAWQAAKDACQSLGARLPIFSNFSDYLSFFLWINKTSPDTQLWIGLYSSANLNWTWIDGCPYQGFYPGFWAADLPLIQIGVMYGRLTKRGVAWSNGQEVRDVICQKFIYSDL</sequence>
<dbReference type="Pfam" id="PF00059">
    <property type="entry name" value="Lectin_C"/>
    <property type="match status" value="1"/>
</dbReference>
<evidence type="ECO:0000256" key="3">
    <source>
        <dbReference type="ARBA" id="ARBA00022448"/>
    </source>
</evidence>
<evidence type="ECO:0000256" key="6">
    <source>
        <dbReference type="ARBA" id="ARBA00022734"/>
    </source>
</evidence>
<keyword evidence="3 15" id="KW-0813">Transport</keyword>
<dbReference type="InterPro" id="IPR016186">
    <property type="entry name" value="C-type_lectin-like/link_sf"/>
</dbReference>
<dbReference type="PROSITE" id="PS50041">
    <property type="entry name" value="C_TYPE_LECTIN_2"/>
    <property type="match status" value="1"/>
</dbReference>
<evidence type="ECO:0000256" key="1">
    <source>
        <dbReference type="ARBA" id="ARBA00004141"/>
    </source>
</evidence>
<dbReference type="AlphaFoldDB" id="A0A915J113"/>
<evidence type="ECO:0000256" key="14">
    <source>
        <dbReference type="ARBA" id="ARBA00023303"/>
    </source>
</evidence>
<keyword evidence="18" id="KW-1185">Reference proteome</keyword>
<dbReference type="GO" id="GO:0030246">
    <property type="term" value="F:carbohydrate binding"/>
    <property type="evidence" value="ECO:0007669"/>
    <property type="project" value="UniProtKB-KW"/>
</dbReference>
<evidence type="ECO:0000256" key="5">
    <source>
        <dbReference type="ARBA" id="ARBA00022692"/>
    </source>
</evidence>
<evidence type="ECO:0000256" key="2">
    <source>
        <dbReference type="ARBA" id="ARBA00007193"/>
    </source>
</evidence>
<keyword evidence="11" id="KW-1015">Disulfide bond</keyword>
<keyword evidence="4 15" id="KW-0894">Sodium channel</keyword>
<keyword evidence="5 15" id="KW-0812">Transmembrane</keyword>
<dbReference type="Proteomes" id="UP000887565">
    <property type="component" value="Unplaced"/>
</dbReference>
<keyword evidence="10 16" id="KW-0472">Membrane</keyword>
<keyword evidence="13 15" id="KW-0739">Sodium transport</keyword>
<keyword evidence="12" id="KW-0325">Glycoprotein</keyword>
<evidence type="ECO:0000259" key="17">
    <source>
        <dbReference type="PROSITE" id="PS50041"/>
    </source>
</evidence>
<dbReference type="InterPro" id="IPR051379">
    <property type="entry name" value="C-type_Lectin_Receptor_IMM"/>
</dbReference>
<feature type="domain" description="C-type lectin" evidence="17">
    <location>
        <begin position="105"/>
        <end position="191"/>
    </location>
</feature>
<evidence type="ECO:0000256" key="12">
    <source>
        <dbReference type="ARBA" id="ARBA00023180"/>
    </source>
</evidence>
<keyword evidence="8" id="KW-0915">Sodium</keyword>
<evidence type="ECO:0000313" key="18">
    <source>
        <dbReference type="Proteomes" id="UP000887565"/>
    </source>
</evidence>
<keyword evidence="14 15" id="KW-0407">Ion channel</keyword>
<evidence type="ECO:0000256" key="10">
    <source>
        <dbReference type="ARBA" id="ARBA00023136"/>
    </source>
</evidence>
<accession>A0A915J113</accession>
<dbReference type="CDD" id="cd00037">
    <property type="entry name" value="CLECT"/>
    <property type="match status" value="1"/>
</dbReference>
<dbReference type="Pfam" id="PF00858">
    <property type="entry name" value="ASC"/>
    <property type="match status" value="1"/>
</dbReference>
<evidence type="ECO:0000256" key="16">
    <source>
        <dbReference type="SAM" id="Phobius"/>
    </source>
</evidence>
<dbReference type="SMART" id="SM00034">
    <property type="entry name" value="CLECT"/>
    <property type="match status" value="1"/>
</dbReference>
<dbReference type="PANTHER" id="PTHR46746">
    <property type="entry name" value="KILLER CELL LECTIN-LIKE RECEPTOR SUBFAMILY F MEMBER 2"/>
    <property type="match status" value="1"/>
</dbReference>
<keyword evidence="9 15" id="KW-0406">Ion transport</keyword>
<dbReference type="SUPFAM" id="SSF56436">
    <property type="entry name" value="C-type lectin-like"/>
    <property type="match status" value="1"/>
</dbReference>
<dbReference type="PANTHER" id="PTHR46746:SF9">
    <property type="entry name" value="CD209 ANTIGEN-LIKE PROTEIN C-LIKE"/>
    <property type="match status" value="1"/>
</dbReference>